<feature type="region of interest" description="Disordered" evidence="14">
    <location>
        <begin position="1"/>
        <end position="39"/>
    </location>
</feature>
<feature type="compositionally biased region" description="Low complexity" evidence="14">
    <location>
        <begin position="12"/>
        <end position="29"/>
    </location>
</feature>
<evidence type="ECO:0000256" key="10">
    <source>
        <dbReference type="ARBA" id="ARBA00023136"/>
    </source>
</evidence>
<keyword evidence="10 15" id="KW-0472">Membrane</keyword>
<comment type="caution">
    <text evidence="17">The sequence shown here is derived from an EMBL/GenBank/DDBJ whole genome shotgun (WGS) entry which is preliminary data.</text>
</comment>
<feature type="transmembrane region" description="Helical" evidence="15">
    <location>
        <begin position="1795"/>
        <end position="1815"/>
    </location>
</feature>
<feature type="transmembrane region" description="Helical" evidence="15">
    <location>
        <begin position="1481"/>
        <end position="1503"/>
    </location>
</feature>
<evidence type="ECO:0000256" key="2">
    <source>
        <dbReference type="ARBA" id="ARBA00009040"/>
    </source>
</evidence>
<dbReference type="GO" id="GO:0000148">
    <property type="term" value="C:1,3-beta-D-glucan synthase complex"/>
    <property type="evidence" value="ECO:0007669"/>
    <property type="project" value="InterPro"/>
</dbReference>
<dbReference type="InterPro" id="IPR026899">
    <property type="entry name" value="FKS1-like_dom1"/>
</dbReference>
<feature type="transmembrane region" description="Helical" evidence="15">
    <location>
        <begin position="1822"/>
        <end position="1843"/>
    </location>
</feature>
<gene>
    <name evidence="17" type="ORF">BUALT_Bualt03G0173800</name>
</gene>
<dbReference type="GO" id="GO:0071555">
    <property type="term" value="P:cell wall organization"/>
    <property type="evidence" value="ECO:0007669"/>
    <property type="project" value="UniProtKB-KW"/>
</dbReference>
<feature type="transmembrane region" description="Helical" evidence="15">
    <location>
        <begin position="1568"/>
        <end position="1585"/>
    </location>
</feature>
<evidence type="ECO:0000256" key="13">
    <source>
        <dbReference type="ARBA" id="ARBA00047777"/>
    </source>
</evidence>
<keyword evidence="18" id="KW-1185">Reference proteome</keyword>
<feature type="transmembrane region" description="Helical" evidence="15">
    <location>
        <begin position="552"/>
        <end position="570"/>
    </location>
</feature>
<dbReference type="Pfam" id="PF04652">
    <property type="entry name" value="Vta1"/>
    <property type="match status" value="1"/>
</dbReference>
<feature type="transmembrane region" description="Helical" evidence="15">
    <location>
        <begin position="1538"/>
        <end position="1556"/>
    </location>
</feature>
<dbReference type="EMBL" id="WHWC01000003">
    <property type="protein sequence ID" value="KAG8386676.1"/>
    <property type="molecule type" value="Genomic_DNA"/>
</dbReference>
<feature type="region of interest" description="Disordered" evidence="14">
    <location>
        <begin position="454"/>
        <end position="488"/>
    </location>
</feature>
<feature type="domain" description="1,3-beta-glucan synthase component FKS1-like" evidence="16">
    <location>
        <begin position="326"/>
        <end position="442"/>
    </location>
</feature>
<dbReference type="PANTHER" id="PTHR12741:SF22">
    <property type="entry name" value="CALLOSE SYNTHASE 8-RELATED"/>
    <property type="match status" value="1"/>
</dbReference>
<organism evidence="17 18">
    <name type="scientific">Buddleja alternifolia</name>
    <dbReference type="NCBI Taxonomy" id="168488"/>
    <lineage>
        <taxon>Eukaryota</taxon>
        <taxon>Viridiplantae</taxon>
        <taxon>Streptophyta</taxon>
        <taxon>Embryophyta</taxon>
        <taxon>Tracheophyta</taxon>
        <taxon>Spermatophyta</taxon>
        <taxon>Magnoliopsida</taxon>
        <taxon>eudicotyledons</taxon>
        <taxon>Gunneridae</taxon>
        <taxon>Pentapetalae</taxon>
        <taxon>asterids</taxon>
        <taxon>lamiids</taxon>
        <taxon>Lamiales</taxon>
        <taxon>Scrophulariaceae</taxon>
        <taxon>Buddlejeae</taxon>
        <taxon>Buddleja</taxon>
    </lineage>
</organism>
<feature type="transmembrane region" description="Helical" evidence="15">
    <location>
        <begin position="1863"/>
        <end position="1884"/>
    </location>
</feature>
<accession>A0AAV6XUK4</accession>
<dbReference type="Proteomes" id="UP000826271">
    <property type="component" value="Unassembled WGS sequence"/>
</dbReference>
<dbReference type="PANTHER" id="PTHR12741">
    <property type="entry name" value="LYST-INTERACTING PROTEIN LIP5 DOPAMINE RESPONSIVE PROTEIN DRG-1"/>
    <property type="match status" value="1"/>
</dbReference>
<feature type="transmembrane region" description="Helical" evidence="15">
    <location>
        <begin position="1758"/>
        <end position="1775"/>
    </location>
</feature>
<evidence type="ECO:0000256" key="7">
    <source>
        <dbReference type="ARBA" id="ARBA00022692"/>
    </source>
</evidence>
<evidence type="ECO:0000313" key="17">
    <source>
        <dbReference type="EMBL" id="KAG8386676.1"/>
    </source>
</evidence>
<feature type="transmembrane region" description="Helical" evidence="15">
    <location>
        <begin position="1650"/>
        <end position="1674"/>
    </location>
</feature>
<reference evidence="17" key="1">
    <citation type="submission" date="2019-10" db="EMBL/GenBank/DDBJ databases">
        <authorList>
            <person name="Zhang R."/>
            <person name="Pan Y."/>
            <person name="Wang J."/>
            <person name="Ma R."/>
            <person name="Yu S."/>
        </authorList>
    </citation>
    <scope>NUCLEOTIDE SEQUENCE</scope>
    <source>
        <strain evidence="17">LA-IB0</strain>
        <tissue evidence="17">Leaf</tissue>
    </source>
</reference>
<evidence type="ECO:0000256" key="3">
    <source>
        <dbReference type="ARBA" id="ARBA00012589"/>
    </source>
</evidence>
<feature type="compositionally biased region" description="Basic and acidic residues" evidence="14">
    <location>
        <begin position="466"/>
        <end position="475"/>
    </location>
</feature>
<evidence type="ECO:0000256" key="5">
    <source>
        <dbReference type="ARBA" id="ARBA00022676"/>
    </source>
</evidence>
<comment type="catalytic activity">
    <reaction evidence="13">
        <text>[(1-&gt;3)-beta-D-glucosyl](n) + UDP-alpha-D-glucose = [(1-&gt;3)-beta-D-glucosyl](n+1) + UDP + H(+)</text>
        <dbReference type="Rhea" id="RHEA:21476"/>
        <dbReference type="Rhea" id="RHEA-COMP:11146"/>
        <dbReference type="Rhea" id="RHEA-COMP:14303"/>
        <dbReference type="ChEBI" id="CHEBI:15378"/>
        <dbReference type="ChEBI" id="CHEBI:37671"/>
        <dbReference type="ChEBI" id="CHEBI:58223"/>
        <dbReference type="ChEBI" id="CHEBI:58885"/>
        <dbReference type="EC" id="2.4.1.34"/>
    </reaction>
</comment>
<dbReference type="Pfam" id="PF25968">
    <property type="entry name" value="CALS1"/>
    <property type="match status" value="1"/>
</dbReference>
<evidence type="ECO:0000256" key="8">
    <source>
        <dbReference type="ARBA" id="ARBA00022960"/>
    </source>
</evidence>
<keyword evidence="11" id="KW-0961">Cell wall biogenesis/degradation</keyword>
<feature type="transmembrane region" description="Helical" evidence="15">
    <location>
        <begin position="1725"/>
        <end position="1746"/>
    </location>
</feature>
<sequence length="1915" mass="220714">MAEIVVAEDQNTASTSRSSRRGYTTSDTRPFTRSLTLGREHVPEPFDSEKLPVTLVSEIQRFLRVANQIEIDAPRVAYLCRFHAFEVAHNLDRNSSGRGVRQFKTSLLQRLEQDDEVTVGKRREKSDLRELRRVYRQYKDYIIKHGGEYTLETREKLIKARTIASVLLEVLNTVTAATGSQVLADNENSRSEFYVPYNILPLDQGGVHQAIMQLPEIKAALVAVRNVRGLPFMEEFKRRAPYLDMFDWLQCCYGFQKGNVTNQREHLILLLANIYIRQTHKQASKLGDGAIDEMMKKFFKNYTEWCKFLKRKSNIRLPYLKQEAQQYKLLYIALYLLIWGEAANLRFMPECLCYIFHHMASELHGMLSGAVSLITGERAMPTYGGESEAFLSHVVSPIYEVIHEEAMKNRNGTTDHSTWRNYDDLNEFFWSPDCFEIGWPMRLDHDFFCVHPSNDGKKKKSRPSVRTRDEERSDNNEDEEMGATTEEAREPKWLGKTNFAEIRSFWQIFRSFDRMWSLLILSLQAMIIMASHDLESPLQVFDATVLEDVMSIFITSAVLKLILAILDVAFTWKARSTMDSNHRRKDMLKIVVAMIWTIVLPIFYSTSRRKYTCYSTENGSWLGEWCYSSYMVAASFYLMTNAVNMVLFFVPAIGRYIETSNTRICTLLSWWTQIKPLIAPTRQMMSVGVKNYDWHELFPKVKSNAGAIAAIWSPIILVYFMDTQIWYSIYCAVFGGVYGILHHLGEIRTQGMLRSKFATLPSAFNDCLTPPQTKDNKKMWLVPQGFFKAFENKKGGVLKFALVWNQIISSFRDEDLISNREVDLMKIPISSELVSGQIYWPVFLLANKLSTALSIAKDFVGKYDNLLKKIKKDNYMYLVVTECYESLKYILDILVVGDMERRIISGIVDELEESIGKSSLLKDLRMSELPALHAKCADLVELLVVGNEDHHYKVVMALQDIFELVTNDLFVNGSRTMDLLNTHQQPEGETFEFFSHLDEPELFASAQSIHFPLPDSAPLMQKIKRFHLLLTVKDKAMYIPSNLEARRRISFFATSLFMNMPKAPKVHSMVSFSVLTPHYMEEVKFSNRELHSSKEGVSISFYMQKIFPDEWENFLERLGSENIDGNSDEVNDEDLRDWTSFRGQTLSRTVRGMMYYRKALKLQAFLDMAEDDDILQSYDAIDRVNDTLSAQLDALVDMKFCHVVSCQIYGSQKSCGDPQAQDILELMIRYPSLRVAYVEEKEKIVEKEERVADRPPKVYSSILVKAVNGLDQEIYRIKLPGPPNIGEGKPENQNHAIIFTRGEALQAIDMNQDNYLEEALKMRNLLQEFLRVQRRSPPTIIGMREHIFTGSVSSLAWFMSYQETSFVTIGQRLLANPLRVRFHYGHPDLFDRIFHLTRGGMSKASKTINLSEDVFAGYNTTLRRGCVTYHEYMQVGKGRDVGLNQISKFEAKVANGNSEQTISRDMYRLARRFDFFRMLSCYFTTVGFYFNSLISVIGVYVFLYGQLYLVLSGIQRALLLEAKVKNIKSLETALASQSFIQLGLLTGLPMVIEIGLERGFLNALKDFVLMQLQLAAVFFTFSYGTKAHYYGRTILHGGAKYRPTGRKVVVFHSSFTESYRLYSRSHFVKGFELLLLLIVYDLFRRSYQSSVAYVMITYAVWFMSMTWLFAPFLFNPSGFDWGKIVDDWKDWNKWIKQQGGIGIPQDKSWQSWWNEEQSHLLHSGITSRVIELLLSIRFFLYQYGLVYHLDISGQNKNFVVYVLSWIVIVVIFLLLKVVNVGKHYLSANHHLAFRLFKAFLFLGVLATIVTLSLICHLSLRDLIVCCLAFLPTGWGLILVGQTLRSNIEGTGLWYFTRVFARAYDYGMGVVLFAPIAALAWLPIISAFQTRFLFNEAFSRRLHIQPILAGKKKHKT</sequence>
<keyword evidence="6" id="KW-0808">Transferase</keyword>
<evidence type="ECO:0000259" key="16">
    <source>
        <dbReference type="SMART" id="SM01205"/>
    </source>
</evidence>
<evidence type="ECO:0000256" key="11">
    <source>
        <dbReference type="ARBA" id="ARBA00023316"/>
    </source>
</evidence>
<feature type="transmembrane region" description="Helical" evidence="15">
    <location>
        <begin position="727"/>
        <end position="745"/>
    </location>
</feature>
<feature type="transmembrane region" description="Helical" evidence="15">
    <location>
        <begin position="590"/>
        <end position="607"/>
    </location>
</feature>
<dbReference type="InterPro" id="IPR003440">
    <property type="entry name" value="Glyco_trans_48_dom"/>
</dbReference>
<dbReference type="GO" id="GO:0005886">
    <property type="term" value="C:plasma membrane"/>
    <property type="evidence" value="ECO:0007669"/>
    <property type="project" value="UniProtKB-SubCell"/>
</dbReference>
<keyword evidence="5" id="KW-0328">Glycosyltransferase</keyword>
<dbReference type="InterPro" id="IPR039431">
    <property type="entry name" value="Vta1/CALS_N"/>
</dbReference>
<dbReference type="Pfam" id="PF14288">
    <property type="entry name" value="FKS1_dom1"/>
    <property type="match status" value="1"/>
</dbReference>
<comment type="similarity">
    <text evidence="2">Belongs to the glycosyltransferase 48 family.</text>
</comment>
<keyword evidence="7 15" id="KW-0812">Transmembrane</keyword>
<dbReference type="GO" id="GO:0008360">
    <property type="term" value="P:regulation of cell shape"/>
    <property type="evidence" value="ECO:0007669"/>
    <property type="project" value="UniProtKB-KW"/>
</dbReference>
<dbReference type="Pfam" id="PF02364">
    <property type="entry name" value="Glucan_synthase"/>
    <property type="match status" value="2"/>
</dbReference>
<dbReference type="InterPro" id="IPR023175">
    <property type="entry name" value="Vta1/CALS_N_sf"/>
</dbReference>
<dbReference type="EC" id="2.4.1.34" evidence="3"/>
<evidence type="ECO:0000256" key="4">
    <source>
        <dbReference type="ARBA" id="ARBA00022475"/>
    </source>
</evidence>
<dbReference type="InterPro" id="IPR058851">
    <property type="entry name" value="CALS1_helical"/>
</dbReference>
<keyword evidence="4" id="KW-1003">Cell membrane</keyword>
<dbReference type="GO" id="GO:0003843">
    <property type="term" value="F:1,3-beta-D-glucan synthase activity"/>
    <property type="evidence" value="ECO:0007669"/>
    <property type="project" value="UniProtKB-EC"/>
</dbReference>
<dbReference type="Gene3D" id="1.25.40.270">
    <property type="entry name" value="Vacuolar protein sorting-associated protein vta1"/>
    <property type="match status" value="1"/>
</dbReference>
<feature type="transmembrane region" description="Helical" evidence="15">
    <location>
        <begin position="627"/>
        <end position="650"/>
    </location>
</feature>
<name>A0AAV6XUK4_9LAMI</name>
<evidence type="ECO:0000256" key="12">
    <source>
        <dbReference type="ARBA" id="ARBA00032165"/>
    </source>
</evidence>
<dbReference type="SMART" id="SM01205">
    <property type="entry name" value="FKS1_dom1"/>
    <property type="match status" value="1"/>
</dbReference>
<evidence type="ECO:0000256" key="9">
    <source>
        <dbReference type="ARBA" id="ARBA00022989"/>
    </source>
</evidence>
<keyword evidence="8" id="KW-0133">Cell shape</keyword>
<dbReference type="GO" id="GO:0006075">
    <property type="term" value="P:(1-&gt;3)-beta-D-glucan biosynthetic process"/>
    <property type="evidence" value="ECO:0007669"/>
    <property type="project" value="InterPro"/>
</dbReference>
<evidence type="ECO:0000256" key="14">
    <source>
        <dbReference type="SAM" id="MobiDB-lite"/>
    </source>
</evidence>
<evidence type="ECO:0000256" key="6">
    <source>
        <dbReference type="ARBA" id="ARBA00022679"/>
    </source>
</evidence>
<evidence type="ECO:0000256" key="1">
    <source>
        <dbReference type="ARBA" id="ARBA00004651"/>
    </source>
</evidence>
<proteinExistence type="inferred from homology"/>
<comment type="subcellular location">
    <subcellularLocation>
        <location evidence="1">Cell membrane</location>
        <topology evidence="1">Multi-pass membrane protein</topology>
    </subcellularLocation>
</comment>
<keyword evidence="9 15" id="KW-1133">Transmembrane helix</keyword>
<evidence type="ECO:0000256" key="15">
    <source>
        <dbReference type="SAM" id="Phobius"/>
    </source>
</evidence>
<evidence type="ECO:0000313" key="18">
    <source>
        <dbReference type="Proteomes" id="UP000826271"/>
    </source>
</evidence>
<protein>
    <recommendedName>
        <fullName evidence="12">1,3-beta-glucan synthase</fullName>
        <ecNumber evidence="3">2.4.1.34</ecNumber>
    </recommendedName>
    <alternativeName>
        <fullName evidence="12">1,3-beta-glucan synthase</fullName>
    </alternativeName>
</protein>